<dbReference type="Pfam" id="PF01981">
    <property type="entry name" value="PTH2"/>
    <property type="match status" value="1"/>
</dbReference>
<dbReference type="AlphaFoldDB" id="A0A5J4TV07"/>
<organism evidence="5 6">
    <name type="scientific">Streblomastix strix</name>
    <dbReference type="NCBI Taxonomy" id="222440"/>
    <lineage>
        <taxon>Eukaryota</taxon>
        <taxon>Metamonada</taxon>
        <taxon>Preaxostyla</taxon>
        <taxon>Oxymonadida</taxon>
        <taxon>Streblomastigidae</taxon>
        <taxon>Streblomastix</taxon>
    </lineage>
</organism>
<dbReference type="FunFam" id="3.40.1490.10:FF:000002">
    <property type="entry name" value="Peptidyl-tRNA hydrolase 2, mitochondrial"/>
    <property type="match status" value="1"/>
</dbReference>
<dbReference type="GO" id="GO:0004045">
    <property type="term" value="F:peptidyl-tRNA hydrolase activity"/>
    <property type="evidence" value="ECO:0007669"/>
    <property type="project" value="UniProtKB-EC"/>
</dbReference>
<comment type="catalytic activity">
    <reaction evidence="4">
        <text>an N-acyl-L-alpha-aminoacyl-tRNA + H2O = an N-acyl-L-amino acid + a tRNA + H(+)</text>
        <dbReference type="Rhea" id="RHEA:54448"/>
        <dbReference type="Rhea" id="RHEA-COMP:10123"/>
        <dbReference type="Rhea" id="RHEA-COMP:13883"/>
        <dbReference type="ChEBI" id="CHEBI:15377"/>
        <dbReference type="ChEBI" id="CHEBI:15378"/>
        <dbReference type="ChEBI" id="CHEBI:59874"/>
        <dbReference type="ChEBI" id="CHEBI:78442"/>
        <dbReference type="ChEBI" id="CHEBI:138191"/>
        <dbReference type="EC" id="3.1.1.29"/>
    </reaction>
</comment>
<keyword evidence="2 5" id="KW-0378">Hydrolase</keyword>
<name>A0A5J4TV07_9EUKA</name>
<protein>
    <recommendedName>
        <fullName evidence="1">peptidyl-tRNA hydrolase</fullName>
        <ecNumber evidence="1">3.1.1.29</ecNumber>
    </recommendedName>
</protein>
<dbReference type="InterPro" id="IPR023476">
    <property type="entry name" value="Pep_tRNA_hydro_II_dom_sf"/>
</dbReference>
<dbReference type="InterPro" id="IPR002833">
    <property type="entry name" value="PTH2"/>
</dbReference>
<evidence type="ECO:0000256" key="4">
    <source>
        <dbReference type="ARBA" id="ARBA00048707"/>
    </source>
</evidence>
<accession>A0A5J4TV07</accession>
<dbReference type="OrthoDB" id="1733656at2759"/>
<dbReference type="PANTHER" id="PTHR12649">
    <property type="entry name" value="PEPTIDYL-TRNA HYDROLASE 2"/>
    <property type="match status" value="1"/>
</dbReference>
<dbReference type="Proteomes" id="UP000324800">
    <property type="component" value="Unassembled WGS sequence"/>
</dbReference>
<evidence type="ECO:0000313" key="5">
    <source>
        <dbReference type="EMBL" id="KAA6361401.1"/>
    </source>
</evidence>
<dbReference type="EMBL" id="SNRW01025598">
    <property type="protein sequence ID" value="KAA6361401.1"/>
    <property type="molecule type" value="Genomic_DNA"/>
</dbReference>
<comment type="similarity">
    <text evidence="3">Belongs to the PTH2 family.</text>
</comment>
<dbReference type="GO" id="GO:0005829">
    <property type="term" value="C:cytosol"/>
    <property type="evidence" value="ECO:0007669"/>
    <property type="project" value="TreeGrafter"/>
</dbReference>
<evidence type="ECO:0000256" key="1">
    <source>
        <dbReference type="ARBA" id="ARBA00013260"/>
    </source>
</evidence>
<comment type="caution">
    <text evidence="5">The sequence shown here is derived from an EMBL/GenBank/DDBJ whole genome shotgun (WGS) entry which is preliminary data.</text>
</comment>
<sequence length="167" mass="18716">MSIEFVKFGLGLASGAFATFVLHFLTKRKVKEIKQEKVDDQQLDLETLKTIKPTFAIGLRKDLKMGKGKIAAQVGHASLSVYKKALKQNSELATFWRQSQDYLRVFYLNNEEELLLLNEQAEDAQLSSHFVCDAGRTQVDPGSFTVIGIFGPLEQIESITSSYPVVK</sequence>
<reference evidence="5 6" key="1">
    <citation type="submission" date="2019-03" db="EMBL/GenBank/DDBJ databases">
        <title>Single cell metagenomics reveals metabolic interactions within the superorganism composed of flagellate Streblomastix strix and complex community of Bacteroidetes bacteria on its surface.</title>
        <authorList>
            <person name="Treitli S.C."/>
            <person name="Kolisko M."/>
            <person name="Husnik F."/>
            <person name="Keeling P."/>
            <person name="Hampl V."/>
        </authorList>
    </citation>
    <scope>NUCLEOTIDE SEQUENCE [LARGE SCALE GENOMIC DNA]</scope>
    <source>
        <strain evidence="5">ST1C</strain>
    </source>
</reference>
<dbReference type="Gene3D" id="3.40.1490.10">
    <property type="entry name" value="Bit1"/>
    <property type="match status" value="1"/>
</dbReference>
<proteinExistence type="inferred from homology"/>
<gene>
    <name evidence="5" type="ORF">EZS28_043072</name>
</gene>
<dbReference type="PANTHER" id="PTHR12649:SF11">
    <property type="entry name" value="PEPTIDYL-TRNA HYDROLASE 2, MITOCHONDRIAL"/>
    <property type="match status" value="1"/>
</dbReference>
<dbReference type="EC" id="3.1.1.29" evidence="1"/>
<evidence type="ECO:0000313" key="6">
    <source>
        <dbReference type="Proteomes" id="UP000324800"/>
    </source>
</evidence>
<evidence type="ECO:0000256" key="2">
    <source>
        <dbReference type="ARBA" id="ARBA00022801"/>
    </source>
</evidence>
<dbReference type="SUPFAM" id="SSF102462">
    <property type="entry name" value="Peptidyl-tRNA hydrolase II"/>
    <property type="match status" value="1"/>
</dbReference>
<evidence type="ECO:0000256" key="3">
    <source>
        <dbReference type="ARBA" id="ARBA00038050"/>
    </source>
</evidence>